<dbReference type="CDD" id="cd06261">
    <property type="entry name" value="TM_PBP2"/>
    <property type="match status" value="1"/>
</dbReference>
<gene>
    <name evidence="10" type="ORF">Q8A70_11595</name>
</gene>
<dbReference type="InterPro" id="IPR035906">
    <property type="entry name" value="MetI-like_sf"/>
</dbReference>
<evidence type="ECO:0000256" key="6">
    <source>
        <dbReference type="ARBA" id="ARBA00022989"/>
    </source>
</evidence>
<dbReference type="SUPFAM" id="SSF161098">
    <property type="entry name" value="MetI-like"/>
    <property type="match status" value="1"/>
</dbReference>
<dbReference type="EMBL" id="JAUYVI010000003">
    <property type="protein sequence ID" value="MDQ7248315.1"/>
    <property type="molecule type" value="Genomic_DNA"/>
</dbReference>
<feature type="transmembrane region" description="Helical" evidence="8">
    <location>
        <begin position="177"/>
        <end position="200"/>
    </location>
</feature>
<feature type="transmembrane region" description="Helical" evidence="8">
    <location>
        <begin position="136"/>
        <end position="156"/>
    </location>
</feature>
<keyword evidence="4" id="KW-1003">Cell membrane</keyword>
<comment type="similarity">
    <text evidence="2">Belongs to the binding-protein-dependent transport system permease family. CysTW subfamily.</text>
</comment>
<dbReference type="Pfam" id="PF00528">
    <property type="entry name" value="BPD_transp_1"/>
    <property type="match status" value="1"/>
</dbReference>
<evidence type="ECO:0000256" key="1">
    <source>
        <dbReference type="ARBA" id="ARBA00004651"/>
    </source>
</evidence>
<accession>A0ABU0YKQ1</accession>
<dbReference type="InterPro" id="IPR000515">
    <property type="entry name" value="MetI-like"/>
</dbReference>
<feature type="transmembrane region" description="Helical" evidence="8">
    <location>
        <begin position="100"/>
        <end position="124"/>
    </location>
</feature>
<protein>
    <submittedName>
        <fullName evidence="10">ABC transporter permease</fullName>
    </submittedName>
</protein>
<proteinExistence type="inferred from homology"/>
<feature type="transmembrane region" description="Helical" evidence="8">
    <location>
        <begin position="69"/>
        <end position="88"/>
    </location>
</feature>
<dbReference type="PANTHER" id="PTHR43848:SF2">
    <property type="entry name" value="PUTRESCINE TRANSPORT SYSTEM PERMEASE PROTEIN POTI"/>
    <property type="match status" value="1"/>
</dbReference>
<keyword evidence="5 8" id="KW-0812">Transmembrane</keyword>
<dbReference type="InterPro" id="IPR051789">
    <property type="entry name" value="Bact_Polyamine_Transport"/>
</dbReference>
<reference evidence="11" key="1">
    <citation type="submission" date="2023-08" db="EMBL/GenBank/DDBJ databases">
        <title>Rhodospirillaceae gen. nov., a novel taxon isolated from the Yangtze River Yuezi River estuary sludge.</title>
        <authorList>
            <person name="Ruan L."/>
        </authorList>
    </citation>
    <scope>NUCLEOTIDE SEQUENCE [LARGE SCALE GENOMIC DNA]</scope>
    <source>
        <strain evidence="11">R-7</strain>
    </source>
</reference>
<evidence type="ECO:0000256" key="2">
    <source>
        <dbReference type="ARBA" id="ARBA00007069"/>
    </source>
</evidence>
<sequence>MKRSPLATLLLSLVTLLVFILLYGPIFIPIVTSFFTVKYGSVDWSQMNLDAYAKLTGNEGVIEAVENTFIVGLSAVAASLVLGTVIALHCNSGKSRSRALLQFVVFLPFLMPPIITGLSLLIFFREVSIDRSMLTIIIGHTVFVLALVYRTILVRLQGIGFSMIEASYDLGASAPQTFFYVLLPNLKSALIGAGVLAFALSFDETMITILVTGTQNTLPLRLWAMMRLGFTPDINALVAIILALTTVMVLIAARYLIPKDFAGADA</sequence>
<comment type="subcellular location">
    <subcellularLocation>
        <location evidence="1 8">Cell membrane</location>
        <topology evidence="1 8">Multi-pass membrane protein</topology>
    </subcellularLocation>
</comment>
<comment type="caution">
    <text evidence="10">The sequence shown here is derived from an EMBL/GenBank/DDBJ whole genome shotgun (WGS) entry which is preliminary data.</text>
</comment>
<evidence type="ECO:0000256" key="7">
    <source>
        <dbReference type="ARBA" id="ARBA00023136"/>
    </source>
</evidence>
<dbReference type="Proteomes" id="UP001230156">
    <property type="component" value="Unassembled WGS sequence"/>
</dbReference>
<feature type="domain" description="ABC transmembrane type-1" evidence="9">
    <location>
        <begin position="65"/>
        <end position="253"/>
    </location>
</feature>
<keyword evidence="3 8" id="KW-0813">Transport</keyword>
<evidence type="ECO:0000313" key="11">
    <source>
        <dbReference type="Proteomes" id="UP001230156"/>
    </source>
</evidence>
<evidence type="ECO:0000256" key="3">
    <source>
        <dbReference type="ARBA" id="ARBA00022448"/>
    </source>
</evidence>
<feature type="transmembrane region" description="Helical" evidence="8">
    <location>
        <begin position="236"/>
        <end position="257"/>
    </location>
</feature>
<evidence type="ECO:0000256" key="8">
    <source>
        <dbReference type="RuleBase" id="RU363032"/>
    </source>
</evidence>
<dbReference type="PROSITE" id="PS50928">
    <property type="entry name" value="ABC_TM1"/>
    <property type="match status" value="1"/>
</dbReference>
<dbReference type="RefSeq" id="WP_379955769.1">
    <property type="nucleotide sequence ID" value="NZ_JAUYVI010000003.1"/>
</dbReference>
<name>A0ABU0YKQ1_9PROT</name>
<evidence type="ECO:0000259" key="9">
    <source>
        <dbReference type="PROSITE" id="PS50928"/>
    </source>
</evidence>
<keyword evidence="11" id="KW-1185">Reference proteome</keyword>
<evidence type="ECO:0000256" key="5">
    <source>
        <dbReference type="ARBA" id="ARBA00022692"/>
    </source>
</evidence>
<evidence type="ECO:0000313" key="10">
    <source>
        <dbReference type="EMBL" id="MDQ7248315.1"/>
    </source>
</evidence>
<dbReference type="PANTHER" id="PTHR43848">
    <property type="entry name" value="PUTRESCINE TRANSPORT SYSTEM PERMEASE PROTEIN POTI"/>
    <property type="match status" value="1"/>
</dbReference>
<keyword evidence="7 8" id="KW-0472">Membrane</keyword>
<dbReference type="Gene3D" id="1.10.3720.10">
    <property type="entry name" value="MetI-like"/>
    <property type="match status" value="1"/>
</dbReference>
<keyword evidence="6 8" id="KW-1133">Transmembrane helix</keyword>
<organism evidence="10 11">
    <name type="scientific">Dongia sedimenti</name>
    <dbReference type="NCBI Taxonomy" id="3064282"/>
    <lineage>
        <taxon>Bacteria</taxon>
        <taxon>Pseudomonadati</taxon>
        <taxon>Pseudomonadota</taxon>
        <taxon>Alphaproteobacteria</taxon>
        <taxon>Rhodospirillales</taxon>
        <taxon>Dongiaceae</taxon>
        <taxon>Dongia</taxon>
    </lineage>
</organism>
<evidence type="ECO:0000256" key="4">
    <source>
        <dbReference type="ARBA" id="ARBA00022475"/>
    </source>
</evidence>